<dbReference type="AlphaFoldDB" id="A0A9D9DS25"/>
<reference evidence="2" key="2">
    <citation type="journal article" date="2021" name="PeerJ">
        <title>Extensive microbial diversity within the chicken gut microbiome revealed by metagenomics and culture.</title>
        <authorList>
            <person name="Gilroy R."/>
            <person name="Ravi A."/>
            <person name="Getino M."/>
            <person name="Pursley I."/>
            <person name="Horton D.L."/>
            <person name="Alikhan N.F."/>
            <person name="Baker D."/>
            <person name="Gharbi K."/>
            <person name="Hall N."/>
            <person name="Watson M."/>
            <person name="Adriaenssens E.M."/>
            <person name="Foster-Nyarko E."/>
            <person name="Jarju S."/>
            <person name="Secka A."/>
            <person name="Antonio M."/>
            <person name="Oren A."/>
            <person name="Chaudhuri R.R."/>
            <person name="La Ragione R."/>
            <person name="Hildebrand F."/>
            <person name="Pallen M.J."/>
        </authorList>
    </citation>
    <scope>NUCLEOTIDE SEQUENCE</scope>
    <source>
        <strain evidence="2">2889</strain>
    </source>
</reference>
<comment type="caution">
    <text evidence="2">The sequence shown here is derived from an EMBL/GenBank/DDBJ whole genome shotgun (WGS) entry which is preliminary data.</text>
</comment>
<name>A0A9D9DS25_9BACT</name>
<keyword evidence="1" id="KW-1133">Transmembrane helix</keyword>
<dbReference type="EMBL" id="JADIMZ010000076">
    <property type="protein sequence ID" value="MBO8432641.1"/>
    <property type="molecule type" value="Genomic_DNA"/>
</dbReference>
<accession>A0A9D9DS25</accession>
<feature type="transmembrane region" description="Helical" evidence="1">
    <location>
        <begin position="36"/>
        <end position="59"/>
    </location>
</feature>
<feature type="transmembrane region" description="Helical" evidence="1">
    <location>
        <begin position="7"/>
        <end position="30"/>
    </location>
</feature>
<dbReference type="Proteomes" id="UP000823612">
    <property type="component" value="Unassembled WGS sequence"/>
</dbReference>
<keyword evidence="1" id="KW-0472">Membrane</keyword>
<sequence>MNVPRNNYAPIFATCEISFVLLALLLYFVVKADMVPSLLIALAGSGVLSLLHWIGLAWWRKKRSFPEKKEDEPA</sequence>
<organism evidence="2 3">
    <name type="scientific">Candidatus Pullibacteroides excrementavium</name>
    <dbReference type="NCBI Taxonomy" id="2840905"/>
    <lineage>
        <taxon>Bacteria</taxon>
        <taxon>Pseudomonadati</taxon>
        <taxon>Bacteroidota</taxon>
        <taxon>Bacteroidia</taxon>
        <taxon>Bacteroidales</taxon>
        <taxon>Candidatus Pullibacteroides</taxon>
    </lineage>
</organism>
<keyword evidence="1" id="KW-0812">Transmembrane</keyword>
<evidence type="ECO:0000256" key="1">
    <source>
        <dbReference type="SAM" id="Phobius"/>
    </source>
</evidence>
<gene>
    <name evidence="2" type="ORF">IAB08_05055</name>
</gene>
<reference evidence="2" key="1">
    <citation type="submission" date="2020-10" db="EMBL/GenBank/DDBJ databases">
        <authorList>
            <person name="Gilroy R."/>
        </authorList>
    </citation>
    <scope>NUCLEOTIDE SEQUENCE</scope>
    <source>
        <strain evidence="2">2889</strain>
    </source>
</reference>
<protein>
    <submittedName>
        <fullName evidence="2">Uncharacterized protein</fullName>
    </submittedName>
</protein>
<proteinExistence type="predicted"/>
<evidence type="ECO:0000313" key="3">
    <source>
        <dbReference type="Proteomes" id="UP000823612"/>
    </source>
</evidence>
<evidence type="ECO:0000313" key="2">
    <source>
        <dbReference type="EMBL" id="MBO8432641.1"/>
    </source>
</evidence>